<feature type="domain" description="Nucleotidyl transferase" evidence="1">
    <location>
        <begin position="2"/>
        <end position="227"/>
    </location>
</feature>
<dbReference type="InterPro" id="IPR011004">
    <property type="entry name" value="Trimer_LpxA-like_sf"/>
</dbReference>
<dbReference type="InterPro" id="IPR005835">
    <property type="entry name" value="NTP_transferase_dom"/>
</dbReference>
<dbReference type="InterPro" id="IPR050486">
    <property type="entry name" value="Mannose-1P_guanyltransferase"/>
</dbReference>
<organism evidence="2 3">
    <name type="scientific">Candidatus Desulfacyla euxinica</name>
    <dbReference type="NCBI Taxonomy" id="2841693"/>
    <lineage>
        <taxon>Bacteria</taxon>
        <taxon>Deltaproteobacteria</taxon>
        <taxon>Candidatus Desulfacyla</taxon>
    </lineage>
</organism>
<dbReference type="SUPFAM" id="SSF53448">
    <property type="entry name" value="Nucleotide-diphospho-sugar transferases"/>
    <property type="match status" value="1"/>
</dbReference>
<accession>A0A8J6T6V8</accession>
<protein>
    <submittedName>
        <fullName evidence="2">NDP-sugar synthase</fullName>
    </submittedName>
</protein>
<dbReference type="Gene3D" id="3.90.550.10">
    <property type="entry name" value="Spore Coat Polysaccharide Biosynthesis Protein SpsA, Chain A"/>
    <property type="match status" value="1"/>
</dbReference>
<name>A0A8J6T6V8_9DELT</name>
<dbReference type="AlphaFoldDB" id="A0A8J6T6V8"/>
<dbReference type="EMBL" id="JACNJD010000124">
    <property type="protein sequence ID" value="MBC8176289.1"/>
    <property type="molecule type" value="Genomic_DNA"/>
</dbReference>
<comment type="caution">
    <text evidence="2">The sequence shown here is derived from an EMBL/GenBank/DDBJ whole genome shotgun (WGS) entry which is preliminary data.</text>
</comment>
<sequence>MKAMILAAGLGTRLRPLTLSRPKALMPVGNRTMIDRVIEYLKKYNIDELIVNAHHNQEQLVAHLDNGRPFGLNIQVKVEPKILGTGGGIKNTEGFWDDKPFVVINGDILTDIDLTRAYETHRKKGNLITLILHDCEPFNQILINERLDIMDIAPRACPGRLAFTGIHIIEPEILSHIPKDRFSNIIDCYQKLIREGSPIRAYISRGHYWRDVGTIKSYLLANKEVLQEAHFLLGPGCRIHESVRLKEWAVIGRDTSLEEGVEIRRSVLWEGVRVKKGLKVIGSVVTSAKEVREDLVGKTL</sequence>
<dbReference type="InterPro" id="IPR029044">
    <property type="entry name" value="Nucleotide-diphossugar_trans"/>
</dbReference>
<evidence type="ECO:0000313" key="2">
    <source>
        <dbReference type="EMBL" id="MBC8176289.1"/>
    </source>
</evidence>
<proteinExistence type="predicted"/>
<dbReference type="CDD" id="cd06422">
    <property type="entry name" value="NTP_transferase_like_1"/>
    <property type="match status" value="1"/>
</dbReference>
<dbReference type="SUPFAM" id="SSF51161">
    <property type="entry name" value="Trimeric LpxA-like enzymes"/>
    <property type="match status" value="1"/>
</dbReference>
<dbReference type="Pfam" id="PF00483">
    <property type="entry name" value="NTP_transferase"/>
    <property type="match status" value="1"/>
</dbReference>
<dbReference type="Proteomes" id="UP000650524">
    <property type="component" value="Unassembled WGS sequence"/>
</dbReference>
<reference evidence="2 3" key="1">
    <citation type="submission" date="2020-08" db="EMBL/GenBank/DDBJ databases">
        <title>Bridging the membrane lipid divide: bacteria of the FCB group superphylum have the potential to synthesize archaeal ether lipids.</title>
        <authorList>
            <person name="Villanueva L."/>
            <person name="Von Meijenfeldt F.A.B."/>
            <person name="Westbye A.B."/>
            <person name="Yadav S."/>
            <person name="Hopmans E.C."/>
            <person name="Dutilh B.E."/>
            <person name="Sinninghe Damste J.S."/>
        </authorList>
    </citation>
    <scope>NUCLEOTIDE SEQUENCE [LARGE SCALE GENOMIC DNA]</scope>
    <source>
        <strain evidence="2">NIOZ-UU27</strain>
    </source>
</reference>
<evidence type="ECO:0000259" key="1">
    <source>
        <dbReference type="Pfam" id="PF00483"/>
    </source>
</evidence>
<dbReference type="PANTHER" id="PTHR22572">
    <property type="entry name" value="SUGAR-1-PHOSPHATE GUANYL TRANSFERASE"/>
    <property type="match status" value="1"/>
</dbReference>
<evidence type="ECO:0000313" key="3">
    <source>
        <dbReference type="Proteomes" id="UP000650524"/>
    </source>
</evidence>
<gene>
    <name evidence="2" type="ORF">H8E19_02705</name>
</gene>